<keyword evidence="1" id="KW-0802">TPR repeat</keyword>
<dbReference type="Proteomes" id="UP000054007">
    <property type="component" value="Unassembled WGS sequence"/>
</dbReference>
<dbReference type="InterPro" id="IPR019734">
    <property type="entry name" value="TPR_rpt"/>
</dbReference>
<dbReference type="GO" id="GO:0005829">
    <property type="term" value="C:cytosol"/>
    <property type="evidence" value="ECO:0007669"/>
    <property type="project" value="TreeGrafter"/>
</dbReference>
<name>A0A0D7BEZ8_9AGAR</name>
<dbReference type="PANTHER" id="PTHR46512:SF1">
    <property type="entry name" value="PEPTIDYLPROLYL ISOMERASE"/>
    <property type="match status" value="1"/>
</dbReference>
<organism evidence="2 3">
    <name type="scientific">Cylindrobasidium torrendii FP15055 ss-10</name>
    <dbReference type="NCBI Taxonomy" id="1314674"/>
    <lineage>
        <taxon>Eukaryota</taxon>
        <taxon>Fungi</taxon>
        <taxon>Dikarya</taxon>
        <taxon>Basidiomycota</taxon>
        <taxon>Agaricomycotina</taxon>
        <taxon>Agaricomycetes</taxon>
        <taxon>Agaricomycetidae</taxon>
        <taxon>Agaricales</taxon>
        <taxon>Marasmiineae</taxon>
        <taxon>Physalacriaceae</taxon>
        <taxon>Cylindrobasidium</taxon>
    </lineage>
</organism>
<dbReference type="SUPFAM" id="SSF48452">
    <property type="entry name" value="TPR-like"/>
    <property type="match status" value="1"/>
</dbReference>
<evidence type="ECO:0000256" key="1">
    <source>
        <dbReference type="PROSITE-ProRule" id="PRU00339"/>
    </source>
</evidence>
<dbReference type="GO" id="GO:0012505">
    <property type="term" value="C:endomembrane system"/>
    <property type="evidence" value="ECO:0007669"/>
    <property type="project" value="TreeGrafter"/>
</dbReference>
<keyword evidence="3" id="KW-1185">Reference proteome</keyword>
<protein>
    <submittedName>
        <fullName evidence="2">Uncharacterized protein</fullName>
    </submittedName>
</protein>
<dbReference type="PROSITE" id="PS50005">
    <property type="entry name" value="TPR"/>
    <property type="match status" value="1"/>
</dbReference>
<dbReference type="GO" id="GO:0016020">
    <property type="term" value="C:membrane"/>
    <property type="evidence" value="ECO:0007669"/>
    <property type="project" value="TreeGrafter"/>
</dbReference>
<dbReference type="GO" id="GO:0005740">
    <property type="term" value="C:mitochondrial envelope"/>
    <property type="evidence" value="ECO:0007669"/>
    <property type="project" value="TreeGrafter"/>
</dbReference>
<sequence>MSNPKNLEVGKGYKDEGDALFKKTEYRPALGKYYLALTHLEGLDKNAMSSMGMSAPSNAEGEDKPINEIDELISKVYGNMSACHMSLKNYQRVIETADKALKKNPKNFKVMLRKARAVGEQGWHERSKRLLEEIKTKSPEDAAKADAEIARLNSIDQAKDKKYAQKQRGFLKRNVDLGIEQKVEPEEEGVEEISTPGVKAA</sequence>
<gene>
    <name evidence="2" type="ORF">CYLTODRAFT_373268</name>
</gene>
<feature type="repeat" description="TPR" evidence="1">
    <location>
        <begin position="74"/>
        <end position="107"/>
    </location>
</feature>
<dbReference type="Gene3D" id="1.25.40.10">
    <property type="entry name" value="Tetratricopeptide repeat domain"/>
    <property type="match status" value="1"/>
</dbReference>
<proteinExistence type="predicted"/>
<dbReference type="InterPro" id="IPR050754">
    <property type="entry name" value="FKBP4/5/8-like"/>
</dbReference>
<dbReference type="InterPro" id="IPR011990">
    <property type="entry name" value="TPR-like_helical_dom_sf"/>
</dbReference>
<dbReference type="PANTHER" id="PTHR46512">
    <property type="entry name" value="PEPTIDYLPROLYL ISOMERASE"/>
    <property type="match status" value="1"/>
</dbReference>
<dbReference type="STRING" id="1314674.A0A0D7BEZ8"/>
<dbReference type="OrthoDB" id="433738at2759"/>
<dbReference type="SMART" id="SM00028">
    <property type="entry name" value="TPR"/>
    <property type="match status" value="2"/>
</dbReference>
<dbReference type="GO" id="GO:0044183">
    <property type="term" value="F:protein folding chaperone"/>
    <property type="evidence" value="ECO:0007669"/>
    <property type="project" value="TreeGrafter"/>
</dbReference>
<dbReference type="GO" id="GO:0043066">
    <property type="term" value="P:negative regulation of apoptotic process"/>
    <property type="evidence" value="ECO:0007669"/>
    <property type="project" value="TreeGrafter"/>
</dbReference>
<evidence type="ECO:0000313" key="2">
    <source>
        <dbReference type="EMBL" id="KIY69083.1"/>
    </source>
</evidence>
<accession>A0A0D7BEZ8</accession>
<evidence type="ECO:0000313" key="3">
    <source>
        <dbReference type="Proteomes" id="UP000054007"/>
    </source>
</evidence>
<dbReference type="EMBL" id="KN880490">
    <property type="protein sequence ID" value="KIY69083.1"/>
    <property type="molecule type" value="Genomic_DNA"/>
</dbReference>
<reference evidence="2 3" key="1">
    <citation type="journal article" date="2015" name="Fungal Genet. Biol.">
        <title>Evolution of novel wood decay mechanisms in Agaricales revealed by the genome sequences of Fistulina hepatica and Cylindrobasidium torrendii.</title>
        <authorList>
            <person name="Floudas D."/>
            <person name="Held B.W."/>
            <person name="Riley R."/>
            <person name="Nagy L.G."/>
            <person name="Koehler G."/>
            <person name="Ransdell A.S."/>
            <person name="Younus H."/>
            <person name="Chow J."/>
            <person name="Chiniquy J."/>
            <person name="Lipzen A."/>
            <person name="Tritt A."/>
            <person name="Sun H."/>
            <person name="Haridas S."/>
            <person name="LaButti K."/>
            <person name="Ohm R.A."/>
            <person name="Kues U."/>
            <person name="Blanchette R.A."/>
            <person name="Grigoriev I.V."/>
            <person name="Minto R.E."/>
            <person name="Hibbett D.S."/>
        </authorList>
    </citation>
    <scope>NUCLEOTIDE SEQUENCE [LARGE SCALE GENOMIC DNA]</scope>
    <source>
        <strain evidence="2 3">FP15055 ss-10</strain>
    </source>
</reference>
<dbReference type="AlphaFoldDB" id="A0A0D7BEZ8"/>